<sequence>MSIAQFSLFLDINSFYTFSTQNLHDYQLTLLYARGSPIGYKILKIDTMNDGIA</sequence>
<protein>
    <submittedName>
        <fullName evidence="1">Uncharacterized protein</fullName>
    </submittedName>
</protein>
<comment type="caution">
    <text evidence="1">The sequence shown here is derived from an EMBL/GenBank/DDBJ whole genome shotgun (WGS) entry which is preliminary data.</text>
</comment>
<dbReference type="AlphaFoldDB" id="A0A917S820"/>
<dbReference type="EMBL" id="BMOK01000016">
    <property type="protein sequence ID" value="GGL63305.1"/>
    <property type="molecule type" value="Genomic_DNA"/>
</dbReference>
<proteinExistence type="predicted"/>
<accession>A0A917S820</accession>
<dbReference type="Proteomes" id="UP000654670">
    <property type="component" value="Unassembled WGS sequence"/>
</dbReference>
<gene>
    <name evidence="1" type="ORF">GCM10007968_29050</name>
</gene>
<evidence type="ECO:0000313" key="2">
    <source>
        <dbReference type="Proteomes" id="UP000654670"/>
    </source>
</evidence>
<organism evidence="1 2">
    <name type="scientific">Sporolactobacillus putidus</name>
    <dbReference type="NCBI Taxonomy" id="492735"/>
    <lineage>
        <taxon>Bacteria</taxon>
        <taxon>Bacillati</taxon>
        <taxon>Bacillota</taxon>
        <taxon>Bacilli</taxon>
        <taxon>Bacillales</taxon>
        <taxon>Sporolactobacillaceae</taxon>
        <taxon>Sporolactobacillus</taxon>
    </lineage>
</organism>
<evidence type="ECO:0000313" key="1">
    <source>
        <dbReference type="EMBL" id="GGL63305.1"/>
    </source>
</evidence>
<name>A0A917S820_9BACL</name>
<reference evidence="1" key="2">
    <citation type="submission" date="2020-09" db="EMBL/GenBank/DDBJ databases">
        <authorList>
            <person name="Sun Q."/>
            <person name="Ohkuma M."/>
        </authorList>
    </citation>
    <scope>NUCLEOTIDE SEQUENCE</scope>
    <source>
        <strain evidence="1">JCM 15325</strain>
    </source>
</reference>
<reference evidence="1" key="1">
    <citation type="journal article" date="2014" name="Int. J. Syst. Evol. Microbiol.">
        <title>Complete genome sequence of Corynebacterium casei LMG S-19264T (=DSM 44701T), isolated from a smear-ripened cheese.</title>
        <authorList>
            <consortium name="US DOE Joint Genome Institute (JGI-PGF)"/>
            <person name="Walter F."/>
            <person name="Albersmeier A."/>
            <person name="Kalinowski J."/>
            <person name="Ruckert C."/>
        </authorList>
    </citation>
    <scope>NUCLEOTIDE SEQUENCE</scope>
    <source>
        <strain evidence="1">JCM 15325</strain>
    </source>
</reference>
<keyword evidence="2" id="KW-1185">Reference proteome</keyword>